<accession>E3MF24</accession>
<dbReference type="eggNOG" id="KOG3930">
    <property type="taxonomic scope" value="Eukaryota"/>
</dbReference>
<dbReference type="Gene3D" id="1.10.150.50">
    <property type="entry name" value="Transcription Factor, Ets-1"/>
    <property type="match status" value="1"/>
</dbReference>
<name>E3MF24_CAERE</name>
<evidence type="ECO:0000313" key="3">
    <source>
        <dbReference type="EMBL" id="EFP00725.1"/>
    </source>
</evidence>
<dbReference type="InterPro" id="IPR001660">
    <property type="entry name" value="SAM"/>
</dbReference>
<dbReference type="InParanoid" id="E3MF24"/>
<organism evidence="4">
    <name type="scientific">Caenorhabditis remanei</name>
    <name type="common">Caenorhabditis vulgaris</name>
    <dbReference type="NCBI Taxonomy" id="31234"/>
    <lineage>
        <taxon>Eukaryota</taxon>
        <taxon>Metazoa</taxon>
        <taxon>Ecdysozoa</taxon>
        <taxon>Nematoda</taxon>
        <taxon>Chromadorea</taxon>
        <taxon>Rhabditida</taxon>
        <taxon>Rhabditina</taxon>
        <taxon>Rhabditomorpha</taxon>
        <taxon>Rhabditoidea</taxon>
        <taxon>Rhabditidae</taxon>
        <taxon>Peloderinae</taxon>
        <taxon>Caenorhabditis</taxon>
    </lineage>
</organism>
<dbReference type="EMBL" id="DS268440">
    <property type="protein sequence ID" value="EFP00725.1"/>
    <property type="molecule type" value="Genomic_DNA"/>
</dbReference>
<feature type="region of interest" description="Disordered" evidence="1">
    <location>
        <begin position="202"/>
        <end position="237"/>
    </location>
</feature>
<evidence type="ECO:0000256" key="1">
    <source>
        <dbReference type="SAM" id="MobiDB-lite"/>
    </source>
</evidence>
<reference evidence="3" key="1">
    <citation type="submission" date="2007-07" db="EMBL/GenBank/DDBJ databases">
        <title>PCAP assembly of the Caenorhabditis remanei genome.</title>
        <authorList>
            <consortium name="The Caenorhabditis remanei Sequencing Consortium"/>
            <person name="Wilson R.K."/>
        </authorList>
    </citation>
    <scope>NUCLEOTIDE SEQUENCE [LARGE SCALE GENOMIC DNA]</scope>
    <source>
        <strain evidence="3">PB4641</strain>
    </source>
</reference>
<dbReference type="STRING" id="31234.E3MF24"/>
<dbReference type="OrthoDB" id="10067653at2759"/>
<sequence length="387" mass="43826">MEAWTQFFIRAGIPKEIAQKYAKSFHNNRITKEMLPELDKSTLSELGVTAIGDQLCILRRIKAAKSAIERGNDDMDEVEAPKTAPKARITAPNSEFSTIPDHRRGKPPPDRHEIYHVKMPVGNTHRTREIMQKAEQMREQGLAVRGTTGVRQGGRSVSPIDKSSLAARMYRKQMPEVSSSTDRRKIGTKIERIAPSRIKKTITNRPSLSSRLTSSSAATPSGSLRISVDPNGKKTTSRIEGRLQKIVLPVRNPPTEVYVGGGDVEEYEMEEEEEVLDYGDDEMPYEVRTNRRRVRRRRHRRTSAVRESPTPLHHPTVWLVPFNVHQHHNNLVTNRAPMAPAPTTVLIVRNSVSSKCHHRQSVNNRQFSIESLVSRLIVVVNFCSNLF</sequence>
<dbReference type="Pfam" id="PF18017">
    <property type="entry name" value="SAM_4"/>
    <property type="match status" value="1"/>
</dbReference>
<dbReference type="InterPro" id="IPR013761">
    <property type="entry name" value="SAM/pointed_sf"/>
</dbReference>
<dbReference type="FunCoup" id="E3MF24">
    <property type="interactions" value="624"/>
</dbReference>
<protein>
    <recommendedName>
        <fullName evidence="2">SAM domain-containing protein</fullName>
    </recommendedName>
</protein>
<dbReference type="GO" id="GO:0005634">
    <property type="term" value="C:nucleus"/>
    <property type="evidence" value="ECO:0007669"/>
    <property type="project" value="TreeGrafter"/>
</dbReference>
<keyword evidence="4" id="KW-1185">Reference proteome</keyword>
<dbReference type="GeneID" id="9816435"/>
<dbReference type="RefSeq" id="XP_003105264.2">
    <property type="nucleotide sequence ID" value="XM_003105216.2"/>
</dbReference>
<dbReference type="PANTHER" id="PTHR21359:SF1">
    <property type="entry name" value="DUF5577 DOMAIN-CONTAINING PROTEIN"/>
    <property type="match status" value="1"/>
</dbReference>
<gene>
    <name evidence="3" type="ORF">CRE_21242</name>
</gene>
<dbReference type="PROSITE" id="PS50105">
    <property type="entry name" value="SAM_DOMAIN"/>
    <property type="match status" value="1"/>
</dbReference>
<dbReference type="KEGG" id="crq:GCK72_021922"/>
<feature type="domain" description="SAM" evidence="2">
    <location>
        <begin position="1"/>
        <end position="67"/>
    </location>
</feature>
<proteinExistence type="predicted"/>
<dbReference type="PANTHER" id="PTHR21359">
    <property type="entry name" value="DUF5577 DOMAIN-CONTAINING PROTEIN"/>
    <property type="match status" value="1"/>
</dbReference>
<dbReference type="AlphaFoldDB" id="E3MF24"/>
<dbReference type="Proteomes" id="UP000008281">
    <property type="component" value="Unassembled WGS sequence"/>
</dbReference>
<dbReference type="SMART" id="SM00454">
    <property type="entry name" value="SAM"/>
    <property type="match status" value="1"/>
</dbReference>
<feature type="compositionally biased region" description="Low complexity" evidence="1">
    <location>
        <begin position="205"/>
        <end position="221"/>
    </location>
</feature>
<dbReference type="InterPro" id="IPR039161">
    <property type="entry name" value="C19orf47-like"/>
</dbReference>
<dbReference type="CTD" id="9816435"/>
<evidence type="ECO:0000313" key="4">
    <source>
        <dbReference type="Proteomes" id="UP000008281"/>
    </source>
</evidence>
<dbReference type="OMA" id="VGNTHRT"/>
<dbReference type="InterPro" id="IPR040772">
    <property type="entry name" value="C19orf47_SAM"/>
</dbReference>
<dbReference type="SUPFAM" id="SSF47769">
    <property type="entry name" value="SAM/Pointed domain"/>
    <property type="match status" value="1"/>
</dbReference>
<dbReference type="CDD" id="cd09531">
    <property type="entry name" value="SAM_CS047"/>
    <property type="match status" value="1"/>
</dbReference>
<evidence type="ECO:0000259" key="2">
    <source>
        <dbReference type="PROSITE" id="PS50105"/>
    </source>
</evidence>
<dbReference type="HOGENOM" id="CLU_060185_0_0_1"/>